<dbReference type="Gene3D" id="1.25.40.20">
    <property type="entry name" value="Ankyrin repeat-containing domain"/>
    <property type="match status" value="1"/>
</dbReference>
<dbReference type="InterPro" id="IPR036770">
    <property type="entry name" value="Ankyrin_rpt-contain_sf"/>
</dbReference>
<accession>A2GMB8</accession>
<protein>
    <submittedName>
        <fullName evidence="5">Uncharacterized protein</fullName>
    </submittedName>
</protein>
<dbReference type="OrthoDB" id="194358at2759"/>
<dbReference type="Pfam" id="PF13857">
    <property type="entry name" value="Ank_5"/>
    <property type="match status" value="1"/>
</dbReference>
<reference evidence="5" key="1">
    <citation type="submission" date="2006-10" db="EMBL/GenBank/DDBJ databases">
        <authorList>
            <person name="Amadeo P."/>
            <person name="Zhao Q."/>
            <person name="Wortman J."/>
            <person name="Fraser-Liggett C."/>
            <person name="Carlton J."/>
        </authorList>
    </citation>
    <scope>NUCLEOTIDE SEQUENCE</scope>
    <source>
        <strain evidence="5">G3</strain>
    </source>
</reference>
<evidence type="ECO:0000313" key="5">
    <source>
        <dbReference type="EMBL" id="EAX81698.1"/>
    </source>
</evidence>
<evidence type="ECO:0000256" key="3">
    <source>
        <dbReference type="PROSITE-ProRule" id="PRU00023"/>
    </source>
</evidence>
<keyword evidence="1" id="KW-0677">Repeat</keyword>
<dbReference type="VEuPathDB" id="TrichDB:TVAGG3_0417630"/>
<organism evidence="5 6">
    <name type="scientific">Trichomonas vaginalis (strain ATCC PRA-98 / G3)</name>
    <dbReference type="NCBI Taxonomy" id="412133"/>
    <lineage>
        <taxon>Eukaryota</taxon>
        <taxon>Metamonada</taxon>
        <taxon>Parabasalia</taxon>
        <taxon>Trichomonadida</taxon>
        <taxon>Trichomonadidae</taxon>
        <taxon>Trichomonas</taxon>
    </lineage>
</organism>
<dbReference type="RefSeq" id="XP_001290685.1">
    <property type="nucleotide sequence ID" value="XM_001290684.1"/>
</dbReference>
<dbReference type="InterPro" id="IPR002110">
    <property type="entry name" value="Ankyrin_rpt"/>
</dbReference>
<keyword evidence="6" id="KW-1185">Reference proteome</keyword>
<dbReference type="PROSITE" id="PS50297">
    <property type="entry name" value="ANK_REP_REGION"/>
    <property type="match status" value="1"/>
</dbReference>
<dbReference type="KEGG" id="tva:75653975"/>
<dbReference type="PANTHER" id="PTHR24171">
    <property type="entry name" value="ANKYRIN REPEAT DOMAIN-CONTAINING PROTEIN 39-RELATED"/>
    <property type="match status" value="1"/>
</dbReference>
<evidence type="ECO:0000313" key="4">
    <source>
        <dbReference type="EMBL" id="EAX77755.1"/>
    </source>
</evidence>
<dbReference type="SUPFAM" id="SSF48403">
    <property type="entry name" value="Ankyrin repeat"/>
    <property type="match status" value="1"/>
</dbReference>
<dbReference type="PANTHER" id="PTHR24171:SF9">
    <property type="entry name" value="ANKYRIN REPEAT DOMAIN-CONTAINING PROTEIN 39"/>
    <property type="match status" value="1"/>
</dbReference>
<name>A2GMB8_TRIV3</name>
<gene>
    <name evidence="5" type="ORF">TVAG_504100</name>
    <name evidence="4" type="ORF">TVAG_577430</name>
</gene>
<dbReference type="AlphaFoldDB" id="A2GMB8"/>
<reference evidence="5" key="2">
    <citation type="journal article" date="2007" name="Science">
        <title>Draft genome sequence of the sexually transmitted pathogen Trichomonas vaginalis.</title>
        <authorList>
            <person name="Carlton J.M."/>
            <person name="Hirt R.P."/>
            <person name="Silva J.C."/>
            <person name="Delcher A.L."/>
            <person name="Schatz M."/>
            <person name="Zhao Q."/>
            <person name="Wortman J.R."/>
            <person name="Bidwell S.L."/>
            <person name="Alsmark U.C.M."/>
            <person name="Besteiro S."/>
            <person name="Sicheritz-Ponten T."/>
            <person name="Noel C.J."/>
            <person name="Dacks J.B."/>
            <person name="Foster P.G."/>
            <person name="Simillion C."/>
            <person name="Van de Peer Y."/>
            <person name="Miranda-Saavedra D."/>
            <person name="Barton G.J."/>
            <person name="Westrop G.D."/>
            <person name="Mueller S."/>
            <person name="Dessi D."/>
            <person name="Fiori P.L."/>
            <person name="Ren Q."/>
            <person name="Paulsen I."/>
            <person name="Zhang H."/>
            <person name="Bastida-Corcuera F.D."/>
            <person name="Simoes-Barbosa A."/>
            <person name="Brown M.T."/>
            <person name="Hayes R.D."/>
            <person name="Mukherjee M."/>
            <person name="Okumura C.Y."/>
            <person name="Schneider R."/>
            <person name="Smith A.J."/>
            <person name="Vanacova S."/>
            <person name="Villalvazo M."/>
            <person name="Haas B.J."/>
            <person name="Pertea M."/>
            <person name="Feldblyum T.V."/>
            <person name="Utterback T.R."/>
            <person name="Shu C.L."/>
            <person name="Osoegawa K."/>
            <person name="de Jong P.J."/>
            <person name="Hrdy I."/>
            <person name="Horvathova L."/>
            <person name="Zubacova Z."/>
            <person name="Dolezal P."/>
            <person name="Malik S.B."/>
            <person name="Logsdon J.M. Jr."/>
            <person name="Henze K."/>
            <person name="Gupta A."/>
            <person name="Wang C.C."/>
            <person name="Dunne R.L."/>
            <person name="Upcroft J.A."/>
            <person name="Upcroft P."/>
            <person name="White O."/>
            <person name="Salzberg S.L."/>
            <person name="Tang P."/>
            <person name="Chiu C.-H."/>
            <person name="Lee Y.-S."/>
            <person name="Embley T.M."/>
            <person name="Coombs G.H."/>
            <person name="Mottram J.C."/>
            <person name="Tachezy J."/>
            <person name="Fraser-Liggett C.M."/>
            <person name="Johnson P.J."/>
        </authorList>
    </citation>
    <scope>NUCLEOTIDE SEQUENCE [LARGE SCALE GENOMIC DNA]</scope>
    <source>
        <strain evidence="5">G3</strain>
    </source>
</reference>
<dbReference type="VEuPathDB" id="TrichDB:TVAG_577430"/>
<dbReference type="KEGG" id="tva:4739325"/>
<dbReference type="PROSITE" id="PS50088">
    <property type="entry name" value="ANK_REPEAT"/>
    <property type="match status" value="1"/>
</dbReference>
<evidence type="ECO:0000256" key="2">
    <source>
        <dbReference type="ARBA" id="ARBA00023043"/>
    </source>
</evidence>
<dbReference type="Proteomes" id="UP000001542">
    <property type="component" value="Unassembled WGS sequence"/>
</dbReference>
<dbReference type="SMR" id="A2GMB8"/>
<evidence type="ECO:0000256" key="1">
    <source>
        <dbReference type="ARBA" id="ARBA00022737"/>
    </source>
</evidence>
<dbReference type="EMBL" id="DS117341">
    <property type="protein sequence ID" value="EAX81698.1"/>
    <property type="molecule type" value="Genomic_DNA"/>
</dbReference>
<feature type="repeat" description="ANK" evidence="3">
    <location>
        <begin position="24"/>
        <end position="56"/>
    </location>
</feature>
<dbReference type="EMBL" id="DS122551">
    <property type="protein sequence ID" value="EAX77755.1"/>
    <property type="molecule type" value="Genomic_DNA"/>
</dbReference>
<sequence length="64" mass="7057">MNNLSVIITDLLSHDADINAKDYKERTALHLASKHSNHGIRELLISNGIDADAKDIYGKTALQL</sequence>
<dbReference type="VEuPathDB" id="TrichDB:TVAGG3_0435490"/>
<evidence type="ECO:0000313" key="6">
    <source>
        <dbReference type="Proteomes" id="UP000001542"/>
    </source>
</evidence>
<keyword evidence="2 3" id="KW-0040">ANK repeat</keyword>
<proteinExistence type="predicted"/>